<proteinExistence type="predicted"/>
<dbReference type="PANTHER" id="PTHR19446">
    <property type="entry name" value="REVERSE TRANSCRIPTASES"/>
    <property type="match status" value="1"/>
</dbReference>
<evidence type="ECO:0000313" key="2">
    <source>
        <dbReference type="Proteomes" id="UP001189429"/>
    </source>
</evidence>
<evidence type="ECO:0000313" key="1">
    <source>
        <dbReference type="EMBL" id="CAK0858573.1"/>
    </source>
</evidence>
<reference evidence="1" key="1">
    <citation type="submission" date="2023-10" db="EMBL/GenBank/DDBJ databases">
        <authorList>
            <person name="Chen Y."/>
            <person name="Shah S."/>
            <person name="Dougan E. K."/>
            <person name="Thang M."/>
            <person name="Chan C."/>
        </authorList>
    </citation>
    <scope>NUCLEOTIDE SEQUENCE [LARGE SCALE GENOMIC DNA]</scope>
</reference>
<gene>
    <name evidence="1" type="ORF">PCOR1329_LOCUS48250</name>
</gene>
<evidence type="ECO:0008006" key="3">
    <source>
        <dbReference type="Google" id="ProtNLM"/>
    </source>
</evidence>
<protein>
    <recommendedName>
        <fullName evidence="3">Reverse transcriptase domain-containing protein</fullName>
    </recommendedName>
</protein>
<dbReference type="EMBL" id="CAUYUJ010015826">
    <property type="protein sequence ID" value="CAK0858573.1"/>
    <property type="molecule type" value="Genomic_DNA"/>
</dbReference>
<organism evidence="1 2">
    <name type="scientific">Prorocentrum cordatum</name>
    <dbReference type="NCBI Taxonomy" id="2364126"/>
    <lineage>
        <taxon>Eukaryota</taxon>
        <taxon>Sar</taxon>
        <taxon>Alveolata</taxon>
        <taxon>Dinophyceae</taxon>
        <taxon>Prorocentrales</taxon>
        <taxon>Prorocentraceae</taxon>
        <taxon>Prorocentrum</taxon>
    </lineage>
</organism>
<sequence length="204" mass="22209">MASAGAECDARWQEHFAAVTGGQVCPDPAARECPLSAPVGFRTTPSSTLAANLALPSFKGVGPDSIPAEFLKAGGGPLAIAHNKLQNRIGERGEWPWQWQGGRCVPILKGKGPRDDCDEYRGLLLADHMSKSFVGQIKDRVDEHYNDGISQHQYGAVPRRGADMAAHVIRSLIDRAHLMKYSIFVLFVDLSKAFDKICRELVLG</sequence>
<name>A0ABN9UG44_9DINO</name>
<keyword evidence="2" id="KW-1185">Reference proteome</keyword>
<accession>A0ABN9UG44</accession>
<comment type="caution">
    <text evidence="1">The sequence shown here is derived from an EMBL/GenBank/DDBJ whole genome shotgun (WGS) entry which is preliminary data.</text>
</comment>
<dbReference type="Proteomes" id="UP001189429">
    <property type="component" value="Unassembled WGS sequence"/>
</dbReference>